<dbReference type="Proteomes" id="UP000263040">
    <property type="component" value="Chromosome"/>
</dbReference>
<keyword evidence="4" id="KW-1185">Reference proteome</keyword>
<keyword evidence="1" id="KW-0472">Membrane</keyword>
<evidence type="ECO:0000256" key="1">
    <source>
        <dbReference type="SAM" id="Phobius"/>
    </source>
</evidence>
<dbReference type="CDD" id="cd00085">
    <property type="entry name" value="HNHc"/>
    <property type="match status" value="1"/>
</dbReference>
<accession>A0AAD0WRF9</accession>
<dbReference type="AlphaFoldDB" id="A0AAD0WRF9"/>
<evidence type="ECO:0000259" key="2">
    <source>
        <dbReference type="Pfam" id="PF01844"/>
    </source>
</evidence>
<dbReference type="Gene3D" id="1.10.30.50">
    <property type="match status" value="1"/>
</dbReference>
<keyword evidence="1" id="KW-0812">Transmembrane</keyword>
<feature type="domain" description="HNH" evidence="2">
    <location>
        <begin position="140"/>
        <end position="181"/>
    </location>
</feature>
<protein>
    <recommendedName>
        <fullName evidence="2">HNH domain-containing protein</fullName>
    </recommendedName>
</protein>
<dbReference type="KEGG" id="asui:ASUIS_2116"/>
<feature type="transmembrane region" description="Helical" evidence="1">
    <location>
        <begin position="6"/>
        <end position="24"/>
    </location>
</feature>
<sequence length="205" mass="24278">MISDLDFIILSSLIIACLLPLYIYKEKILKKKVKKEDEGFPIFLKDLKLYMREHHPKINIDYRIVEKTKNEENSELRQTLIIDSVIKQFFNFPYSKETQATIQREKLWMNYQEKSKSNPKYPSDWALRKEFAWRRDNKCCNRCAQELNINETYTSFVKEIKDGGGYNLENIITLCVNCNRIVDSKNPKSTISSLILTDKLMSFIK</sequence>
<dbReference type="InterPro" id="IPR002711">
    <property type="entry name" value="HNH"/>
</dbReference>
<dbReference type="EMBL" id="CP032100">
    <property type="protein sequence ID" value="AXX90553.1"/>
    <property type="molecule type" value="Genomic_DNA"/>
</dbReference>
<evidence type="ECO:0000313" key="4">
    <source>
        <dbReference type="Proteomes" id="UP000263040"/>
    </source>
</evidence>
<proteinExistence type="predicted"/>
<name>A0AAD0WRF9_9BACT</name>
<reference evidence="3 4" key="1">
    <citation type="submission" date="2018-08" db="EMBL/GenBank/DDBJ databases">
        <title>Complete genome of the Arcobacter suis type strain LMG 26152.</title>
        <authorList>
            <person name="Miller W.G."/>
            <person name="Yee E."/>
            <person name="Bono J.L."/>
        </authorList>
    </citation>
    <scope>NUCLEOTIDE SEQUENCE [LARGE SCALE GENOMIC DNA]</scope>
    <source>
        <strain evidence="3 4">CECT 7833</strain>
    </source>
</reference>
<dbReference type="GO" id="GO:0003676">
    <property type="term" value="F:nucleic acid binding"/>
    <property type="evidence" value="ECO:0007669"/>
    <property type="project" value="InterPro"/>
</dbReference>
<gene>
    <name evidence="3" type="ORF">ASUIS_2116</name>
</gene>
<dbReference type="InterPro" id="IPR003615">
    <property type="entry name" value="HNH_nuc"/>
</dbReference>
<dbReference type="GO" id="GO:0004519">
    <property type="term" value="F:endonuclease activity"/>
    <property type="evidence" value="ECO:0007669"/>
    <property type="project" value="InterPro"/>
</dbReference>
<keyword evidence="1" id="KW-1133">Transmembrane helix</keyword>
<dbReference type="GO" id="GO:0008270">
    <property type="term" value="F:zinc ion binding"/>
    <property type="evidence" value="ECO:0007669"/>
    <property type="project" value="InterPro"/>
</dbReference>
<organism evidence="3 4">
    <name type="scientific">Arcobacter suis CECT 7833</name>
    <dbReference type="NCBI Taxonomy" id="663365"/>
    <lineage>
        <taxon>Bacteria</taxon>
        <taxon>Pseudomonadati</taxon>
        <taxon>Campylobacterota</taxon>
        <taxon>Epsilonproteobacteria</taxon>
        <taxon>Campylobacterales</taxon>
        <taxon>Arcobacteraceae</taxon>
        <taxon>Arcobacter</taxon>
    </lineage>
</organism>
<dbReference type="RefSeq" id="WP_118887139.1">
    <property type="nucleotide sequence ID" value="NZ_CP032100.1"/>
</dbReference>
<evidence type="ECO:0000313" key="3">
    <source>
        <dbReference type="EMBL" id="AXX90553.1"/>
    </source>
</evidence>
<dbReference type="Pfam" id="PF01844">
    <property type="entry name" value="HNH"/>
    <property type="match status" value="1"/>
</dbReference>